<dbReference type="OrthoDB" id="9989103at2759"/>
<name>A0A8J2S7J6_9CRUS</name>
<evidence type="ECO:0000313" key="2">
    <source>
        <dbReference type="EMBL" id="CAH0111008.1"/>
    </source>
</evidence>
<dbReference type="CDD" id="cd20379">
    <property type="entry name" value="Tudor_dTUD-like"/>
    <property type="match status" value="2"/>
</dbReference>
<dbReference type="InterPro" id="IPR035437">
    <property type="entry name" value="SNase_OB-fold_sf"/>
</dbReference>
<dbReference type="InterPro" id="IPR050621">
    <property type="entry name" value="Tudor_domain_containing"/>
</dbReference>
<dbReference type="FunFam" id="2.30.30.140:FF:000018">
    <property type="entry name" value="Serine/threonine-protein kinase 31"/>
    <property type="match status" value="1"/>
</dbReference>
<protein>
    <recommendedName>
        <fullName evidence="1">Tudor domain-containing protein</fullName>
    </recommendedName>
</protein>
<dbReference type="Proteomes" id="UP000789390">
    <property type="component" value="Unassembled WGS sequence"/>
</dbReference>
<feature type="domain" description="Tudor" evidence="1">
    <location>
        <begin position="639"/>
        <end position="697"/>
    </location>
</feature>
<sequence length="984" mass="109597">MVSSILLHVTHVDDSVHGRQGPCVYFWGVTHDRSLTLLMETYIATIQKELQSRSPPLQVTELGNQKICCVLINKKWQRARVSEPRLSPLGTLQVFCIDTGETHSIPLSFLRTVDFAGIEADHIRQWPPLASKFILADVVGPRGPGSGSQWSISAMFFLKTHLENRTWKAVPLGNFAGHQGVRLFDSSNQLFVATMVQAEMCVPSQTYQEALSMSKVLNNLANIKLVPEPVLLTPTKAAPSFEYNVRDSPVKSDTPPSLTSTKILPCPFAVDRDQHPFVNRLANMNISSGNLSSNPSPKKTPNPAAGVRLNLLATTNSPKEYSLTSSMKSTLHQTLLAKPILVTEIPDVDLNAEESLFLIFSEKPGSFFGKLEKIPVKDLDEMATELLKFYPSLPNPPLLYEDDNSRLGHYGVLEWNEDQNYHRFRRVLVVDEMSDDVIEVYFIDFGNTLKISRFKVLAPLDCLTHFCQPPHGINCKLDENVSFSALEWKNCILDKWVKVKVGKCVGAIYSVSFTNDPINNELPSVLLRNSSSQSTNIEIDEMPDMNSNSFPLTPTAVPKVPPPSMVLENQTMGNAPSKFAPQNMDFVPRQTISTCAVAPFVISLSEIWIQLDPPSVGLIMERIDKFITDPRFVSQKGFPAAIGKPCLAFFPVDGFWYRAVVEAVEGESVTVRYVDYGNTSILQVSYLRELPIDLVKLPALAFKCCLDGADTFYRDFAVAFESRLVVLSAFTVHYLKKVDGILHVHLSSSDGVCLAQRQLIVSPLSHAPQNVNFAPEQIVSSCALASHVNSLTEFWVQLEPKTVNSIMGRLDSLGLHPDFINQKNFVASVGKPCLAFYRDADDFFPDDGRWYRAVIERVDGDTARVYCFDYGHTFEVDISLLRDLPSDYAKQPALAFKCCLDGVKALSSAAADAFIDRFVKRSFFCVKFFKVVDGVLHVRLYTKGGVDLFEKHCKKLTPPSSPETKANANDFSTPFAFLLNTPPH</sequence>
<dbReference type="GO" id="GO:0005737">
    <property type="term" value="C:cytoplasm"/>
    <property type="evidence" value="ECO:0007669"/>
    <property type="project" value="UniProtKB-ARBA"/>
</dbReference>
<reference evidence="2" key="1">
    <citation type="submission" date="2021-11" db="EMBL/GenBank/DDBJ databases">
        <authorList>
            <person name="Schell T."/>
        </authorList>
    </citation>
    <scope>NUCLEOTIDE SEQUENCE</scope>
    <source>
        <strain evidence="2">M5</strain>
    </source>
</reference>
<feature type="domain" description="Tudor" evidence="1">
    <location>
        <begin position="826"/>
        <end position="891"/>
    </location>
</feature>
<proteinExistence type="predicted"/>
<comment type="caution">
    <text evidence="2">The sequence shown here is derived from an EMBL/GenBank/DDBJ whole genome shotgun (WGS) entry which is preliminary data.</text>
</comment>
<evidence type="ECO:0000259" key="1">
    <source>
        <dbReference type="PROSITE" id="PS50304"/>
    </source>
</evidence>
<accession>A0A8J2S7J6</accession>
<dbReference type="Pfam" id="PF00567">
    <property type="entry name" value="TUDOR"/>
    <property type="match status" value="4"/>
</dbReference>
<organism evidence="2 3">
    <name type="scientific">Daphnia galeata</name>
    <dbReference type="NCBI Taxonomy" id="27404"/>
    <lineage>
        <taxon>Eukaryota</taxon>
        <taxon>Metazoa</taxon>
        <taxon>Ecdysozoa</taxon>
        <taxon>Arthropoda</taxon>
        <taxon>Crustacea</taxon>
        <taxon>Branchiopoda</taxon>
        <taxon>Diplostraca</taxon>
        <taxon>Cladocera</taxon>
        <taxon>Anomopoda</taxon>
        <taxon>Daphniidae</taxon>
        <taxon>Daphnia</taxon>
    </lineage>
</organism>
<evidence type="ECO:0000313" key="3">
    <source>
        <dbReference type="Proteomes" id="UP000789390"/>
    </source>
</evidence>
<dbReference type="EMBL" id="CAKKLH010000309">
    <property type="protein sequence ID" value="CAH0111008.1"/>
    <property type="molecule type" value="Genomic_DNA"/>
</dbReference>
<dbReference type="Gene3D" id="2.30.30.140">
    <property type="match status" value="4"/>
</dbReference>
<dbReference type="Gene3D" id="2.40.50.90">
    <property type="match status" value="1"/>
</dbReference>
<dbReference type="AlphaFoldDB" id="A0A8J2S7J6"/>
<dbReference type="SMART" id="SM00333">
    <property type="entry name" value="TUDOR"/>
    <property type="match status" value="4"/>
</dbReference>
<dbReference type="InterPro" id="IPR002999">
    <property type="entry name" value="Tudor"/>
</dbReference>
<keyword evidence="3" id="KW-1185">Reference proteome</keyword>
<dbReference type="PROSITE" id="PS50304">
    <property type="entry name" value="TUDOR"/>
    <property type="match status" value="2"/>
</dbReference>
<dbReference type="PANTHER" id="PTHR22948">
    <property type="entry name" value="TUDOR DOMAIN CONTAINING PROTEIN"/>
    <property type="match status" value="1"/>
</dbReference>
<gene>
    <name evidence="2" type="ORF">DGAL_LOCUS14617</name>
</gene>
<dbReference type="PANTHER" id="PTHR22948:SF72">
    <property type="entry name" value="TUDOR DOMAIN-CONTAINING PROTEIN"/>
    <property type="match status" value="1"/>
</dbReference>
<dbReference type="SUPFAM" id="SSF63748">
    <property type="entry name" value="Tudor/PWWP/MBT"/>
    <property type="match status" value="4"/>
</dbReference>